<dbReference type="GO" id="GO:0005524">
    <property type="term" value="F:ATP binding"/>
    <property type="evidence" value="ECO:0007669"/>
    <property type="project" value="InterPro"/>
</dbReference>
<dbReference type="SUPFAM" id="SSF52540">
    <property type="entry name" value="P-loop containing nucleoside triphosphate hydrolases"/>
    <property type="match status" value="1"/>
</dbReference>
<gene>
    <name evidence="2" type="ORF">SP36_67</name>
</gene>
<protein>
    <recommendedName>
        <fullName evidence="1">Helicase/UvrB N-terminal domain-containing protein</fullName>
    </recommendedName>
</protein>
<dbReference type="GeneID" id="26794577"/>
<dbReference type="InterPro" id="IPR027417">
    <property type="entry name" value="P-loop_NTPase"/>
</dbReference>
<reference evidence="2 3" key="1">
    <citation type="journal article" date="2016" name="Virus Genes">
        <title>Genomic characterization of Salmonella bacteriophages isolated from India.</title>
        <authorList>
            <person name="Karpe Y.A."/>
            <person name="Kanade G.D."/>
            <person name="Pingale K.D."/>
            <person name="Arankalle V.A."/>
            <person name="Banerjee K."/>
        </authorList>
    </citation>
    <scope>NUCLEOTIDE SEQUENCE [LARGE SCALE GENOMIC DNA]</scope>
</reference>
<dbReference type="Gene3D" id="3.40.50.300">
    <property type="entry name" value="P-loop containing nucleotide triphosphate hydrolases"/>
    <property type="match status" value="1"/>
</dbReference>
<dbReference type="OrthoDB" id="35230at10239"/>
<accession>A0A0N6WGC6</accession>
<dbReference type="RefSeq" id="YP_009223489.1">
    <property type="nucleotide sequence ID" value="NC_029071.1"/>
</dbReference>
<dbReference type="Proteomes" id="UP000202469">
    <property type="component" value="Genome"/>
</dbReference>
<dbReference type="EMBL" id="KR296690">
    <property type="protein sequence ID" value="AKJ74039.1"/>
    <property type="molecule type" value="Genomic_DNA"/>
</dbReference>
<sequence length="128" mass="14165">MIPNIEKQIADLGEERIKAIQKRFTVGEIVPYEYQCVAYAEIAKRLSKYVDPFFVKAAVSAGKTIIFAMVAAQCRKMGLKALFLARQSEIVDQDSKEISAFGVPNSVYCAGLNTKALISRSLSDRKAL</sequence>
<evidence type="ECO:0000259" key="1">
    <source>
        <dbReference type="Pfam" id="PF04851"/>
    </source>
</evidence>
<dbReference type="GO" id="GO:0016787">
    <property type="term" value="F:hydrolase activity"/>
    <property type="evidence" value="ECO:0007669"/>
    <property type="project" value="InterPro"/>
</dbReference>
<organism evidence="2 3">
    <name type="scientific">Salmonella phage 36</name>
    <dbReference type="NCBI Taxonomy" id="1654889"/>
    <lineage>
        <taxon>Viruses</taxon>
        <taxon>Duplodnaviria</taxon>
        <taxon>Heunggongvirae</taxon>
        <taxon>Uroviricota</taxon>
        <taxon>Caudoviricetes</taxon>
        <taxon>Drexlerviridae</taxon>
        <taxon>Tempevirinae</taxon>
        <taxon>Tlsvirus</taxon>
        <taxon>Tlsvirus tv36</taxon>
    </lineage>
</organism>
<proteinExistence type="predicted"/>
<dbReference type="InterPro" id="IPR006935">
    <property type="entry name" value="Helicase/UvrB_N"/>
</dbReference>
<evidence type="ECO:0000313" key="3">
    <source>
        <dbReference type="Proteomes" id="UP000202469"/>
    </source>
</evidence>
<name>A0A0N6WGC6_9CAUD</name>
<dbReference type="KEGG" id="vg:26794577"/>
<dbReference type="Pfam" id="PF04851">
    <property type="entry name" value="ResIII"/>
    <property type="match status" value="1"/>
</dbReference>
<feature type="domain" description="Helicase/UvrB N-terminal" evidence="1">
    <location>
        <begin position="29"/>
        <end position="102"/>
    </location>
</feature>
<dbReference type="GO" id="GO:0003677">
    <property type="term" value="F:DNA binding"/>
    <property type="evidence" value="ECO:0007669"/>
    <property type="project" value="InterPro"/>
</dbReference>
<evidence type="ECO:0000313" key="2">
    <source>
        <dbReference type="EMBL" id="AKJ74039.1"/>
    </source>
</evidence>